<keyword evidence="3" id="KW-1185">Reference proteome</keyword>
<dbReference type="InterPro" id="IPR046036">
    <property type="entry name" value="DUF5994"/>
</dbReference>
<dbReference type="RefSeq" id="WP_184699075.1">
    <property type="nucleotide sequence ID" value="NZ_JACHJN010000020.1"/>
</dbReference>
<dbReference type="EMBL" id="JACHJN010000020">
    <property type="protein sequence ID" value="MBB5960674.1"/>
    <property type="molecule type" value="Genomic_DNA"/>
</dbReference>
<evidence type="ECO:0000313" key="2">
    <source>
        <dbReference type="EMBL" id="MBB5960674.1"/>
    </source>
</evidence>
<sequence length="187" mass="19664">MTSDPSSTPPALATPVADRSLFPLRLRLKPVAPPSGHVDGAWWPGSRDLVAELPALVEVLADRIGVAGRVVFARTFWDVTPEQVELNGQTIALLGFAALDTDVVQVSGIDRRHIDLLVIPPHADSAAAERALVLAASSDHTRLPADILAAAGISAAPVSPASPTSPETDGAVAHRTLRRTHVGQRPR</sequence>
<proteinExistence type="predicted"/>
<evidence type="ECO:0000256" key="1">
    <source>
        <dbReference type="SAM" id="MobiDB-lite"/>
    </source>
</evidence>
<accession>A0A841CWI9</accession>
<feature type="compositionally biased region" description="Basic residues" evidence="1">
    <location>
        <begin position="175"/>
        <end position="187"/>
    </location>
</feature>
<name>A0A841CWI9_9PSEU</name>
<dbReference type="AlphaFoldDB" id="A0A841CWI9"/>
<reference evidence="2 3" key="1">
    <citation type="submission" date="2020-08" db="EMBL/GenBank/DDBJ databases">
        <title>Genomic Encyclopedia of Type Strains, Phase III (KMG-III): the genomes of soil and plant-associated and newly described type strains.</title>
        <authorList>
            <person name="Whitman W."/>
        </authorList>
    </citation>
    <scope>NUCLEOTIDE SEQUENCE [LARGE SCALE GENOMIC DNA]</scope>
    <source>
        <strain evidence="2 3">CECT 8640</strain>
    </source>
</reference>
<dbReference type="Pfam" id="PF19457">
    <property type="entry name" value="DUF5994"/>
    <property type="match status" value="1"/>
</dbReference>
<gene>
    <name evidence="2" type="ORF">FHS29_007302</name>
</gene>
<dbReference type="Proteomes" id="UP000547510">
    <property type="component" value="Unassembled WGS sequence"/>
</dbReference>
<feature type="compositionally biased region" description="Low complexity" evidence="1">
    <location>
        <begin position="157"/>
        <end position="166"/>
    </location>
</feature>
<organism evidence="2 3">
    <name type="scientific">Saccharothrix tamanrassetensis</name>
    <dbReference type="NCBI Taxonomy" id="1051531"/>
    <lineage>
        <taxon>Bacteria</taxon>
        <taxon>Bacillati</taxon>
        <taxon>Actinomycetota</taxon>
        <taxon>Actinomycetes</taxon>
        <taxon>Pseudonocardiales</taxon>
        <taxon>Pseudonocardiaceae</taxon>
        <taxon>Saccharothrix</taxon>
    </lineage>
</organism>
<protein>
    <submittedName>
        <fullName evidence="2">Uncharacterized protein</fullName>
    </submittedName>
</protein>
<feature type="region of interest" description="Disordered" evidence="1">
    <location>
        <begin position="157"/>
        <end position="187"/>
    </location>
</feature>
<comment type="caution">
    <text evidence="2">The sequence shown here is derived from an EMBL/GenBank/DDBJ whole genome shotgun (WGS) entry which is preliminary data.</text>
</comment>
<evidence type="ECO:0000313" key="3">
    <source>
        <dbReference type="Proteomes" id="UP000547510"/>
    </source>
</evidence>